<dbReference type="PROSITE" id="PS50888">
    <property type="entry name" value="BHLH"/>
    <property type="match status" value="1"/>
</dbReference>
<dbReference type="Pfam" id="PF00989">
    <property type="entry name" value="PAS"/>
    <property type="match status" value="1"/>
</dbReference>
<feature type="domain" description="PAS" evidence="7">
    <location>
        <begin position="115"/>
        <end position="180"/>
    </location>
</feature>
<dbReference type="EMBL" id="KB095830">
    <property type="protein sequence ID" value="ESO11310.1"/>
    <property type="molecule type" value="Genomic_DNA"/>
</dbReference>
<dbReference type="SUPFAM" id="SSF55785">
    <property type="entry name" value="PYP-like sensor domain (PAS domain)"/>
    <property type="match status" value="2"/>
</dbReference>
<proteinExistence type="predicted"/>
<feature type="region of interest" description="Disordered" evidence="6">
    <location>
        <begin position="1"/>
        <end position="33"/>
    </location>
</feature>
<dbReference type="SUPFAM" id="SSF47459">
    <property type="entry name" value="HLH, helix-loop-helix DNA-binding domain"/>
    <property type="match status" value="1"/>
</dbReference>
<evidence type="ECO:0008006" key="12">
    <source>
        <dbReference type="Google" id="ProtNLM"/>
    </source>
</evidence>
<keyword evidence="2" id="KW-0805">Transcription regulation</keyword>
<dbReference type="Gene3D" id="3.30.450.20">
    <property type="entry name" value="PAS domain"/>
    <property type="match status" value="2"/>
</dbReference>
<dbReference type="InterPro" id="IPR035965">
    <property type="entry name" value="PAS-like_dom_sf"/>
</dbReference>
<evidence type="ECO:0000256" key="5">
    <source>
        <dbReference type="ARBA" id="ARBA00023242"/>
    </source>
</evidence>
<dbReference type="STRING" id="6412.T1G847"/>
<evidence type="ECO:0000256" key="1">
    <source>
        <dbReference type="ARBA" id="ARBA00004123"/>
    </source>
</evidence>
<dbReference type="OrthoDB" id="7788762at2759"/>
<dbReference type="GO" id="GO:0003677">
    <property type="term" value="F:DNA binding"/>
    <property type="evidence" value="ECO:0007669"/>
    <property type="project" value="UniProtKB-KW"/>
</dbReference>
<dbReference type="Pfam" id="PF14598">
    <property type="entry name" value="PAS_11"/>
    <property type="match status" value="1"/>
</dbReference>
<evidence type="ECO:0000313" key="11">
    <source>
        <dbReference type="Proteomes" id="UP000015101"/>
    </source>
</evidence>
<keyword evidence="5" id="KW-0539">Nucleus</keyword>
<dbReference type="GeneID" id="20217244"/>
<dbReference type="SMART" id="SM00091">
    <property type="entry name" value="PAS"/>
    <property type="match status" value="1"/>
</dbReference>
<evidence type="ECO:0000313" key="9">
    <source>
        <dbReference type="EMBL" id="ESO11310.1"/>
    </source>
</evidence>
<dbReference type="PROSITE" id="PS00028">
    <property type="entry name" value="ZINC_FINGER_C2H2_1"/>
    <property type="match status" value="1"/>
</dbReference>
<dbReference type="Gene3D" id="4.10.280.10">
    <property type="entry name" value="Helix-loop-helix DNA-binding domain"/>
    <property type="match status" value="1"/>
</dbReference>
<dbReference type="SMART" id="SM00353">
    <property type="entry name" value="HLH"/>
    <property type="match status" value="1"/>
</dbReference>
<dbReference type="FunFam" id="4.10.280.10:FF:000041">
    <property type="entry name" value="aryl hydrocarbon receptor repressor"/>
    <property type="match status" value="1"/>
</dbReference>
<dbReference type="FunFam" id="3.30.450.20:FF:000074">
    <property type="entry name" value="Aryl hydrocarbon receptor"/>
    <property type="match status" value="1"/>
</dbReference>
<dbReference type="EnsemblMetazoa" id="HelroT91511">
    <property type="protein sequence ID" value="HelroP91511"/>
    <property type="gene ID" value="HelroG91511"/>
</dbReference>
<name>T1G847_HELRO</name>
<dbReference type="InParanoid" id="T1G847"/>
<dbReference type="CTD" id="20217244"/>
<dbReference type="InterPro" id="IPR036638">
    <property type="entry name" value="HLH_DNA-bd_sf"/>
</dbReference>
<dbReference type="GO" id="GO:0046983">
    <property type="term" value="F:protein dimerization activity"/>
    <property type="evidence" value="ECO:0007669"/>
    <property type="project" value="InterPro"/>
</dbReference>
<reference evidence="9 11" key="2">
    <citation type="journal article" date="2013" name="Nature">
        <title>Insights into bilaterian evolution from three spiralian genomes.</title>
        <authorList>
            <person name="Simakov O."/>
            <person name="Marletaz F."/>
            <person name="Cho S.J."/>
            <person name="Edsinger-Gonzales E."/>
            <person name="Havlak P."/>
            <person name="Hellsten U."/>
            <person name="Kuo D.H."/>
            <person name="Larsson T."/>
            <person name="Lv J."/>
            <person name="Arendt D."/>
            <person name="Savage R."/>
            <person name="Osoegawa K."/>
            <person name="de Jong P."/>
            <person name="Grimwood J."/>
            <person name="Chapman J.A."/>
            <person name="Shapiro H."/>
            <person name="Aerts A."/>
            <person name="Otillar R.P."/>
            <person name="Terry A.Y."/>
            <person name="Boore J.L."/>
            <person name="Grigoriev I.V."/>
            <person name="Lindberg D.R."/>
            <person name="Seaver E.C."/>
            <person name="Weisblat D.A."/>
            <person name="Putnam N.H."/>
            <person name="Rokhsar D.S."/>
        </authorList>
    </citation>
    <scope>NUCLEOTIDE SEQUENCE</scope>
</reference>
<dbReference type="PANTHER" id="PTHR10649">
    <property type="entry name" value="ARYL HYDROCARBON RECEPTOR"/>
    <property type="match status" value="1"/>
</dbReference>
<keyword evidence="4" id="KW-0804">Transcription</keyword>
<keyword evidence="3" id="KW-0238">DNA-binding</keyword>
<dbReference type="Pfam" id="PF00010">
    <property type="entry name" value="HLH"/>
    <property type="match status" value="1"/>
</dbReference>
<dbReference type="PANTHER" id="PTHR10649:SF12">
    <property type="entry name" value="SPINELESS, ISOFORM C"/>
    <property type="match status" value="1"/>
</dbReference>
<dbReference type="InterPro" id="IPR013767">
    <property type="entry name" value="PAS_fold"/>
</dbReference>
<dbReference type="AlphaFoldDB" id="T1G847"/>
<feature type="domain" description="BHLH" evidence="8">
    <location>
        <begin position="20"/>
        <end position="73"/>
    </location>
</feature>
<dbReference type="KEGG" id="hro:HELRODRAFT_91511"/>
<dbReference type="RefSeq" id="XP_009010600.1">
    <property type="nucleotide sequence ID" value="XM_009012352.1"/>
</dbReference>
<sequence length="384" mass="44691">MYATKRRRRNVRPHSKPPTKDPPQKSNPSKRHRERLNSELEMLASLLPFEQTIITKLDKLSILRLAVSYLRTKSFFHCTFMCVRTYNHLHRRLHHRIVHGRHMYTEVNCTDSESVLQALSGFLFVVTCEGEVFFASHTVEQYLGFHQSDIIHQSALELIHSEDRDHFKFQLSWRQTMNGENHDVPLEQAVLPENIQLLQRCFRVRFRCLLHNASGFITLEITGKIRPLLGQNNKNTSLDGQLALFALCCPFGPLPLSDMPPRDYTFKSKHKMDMSPITMDPRGRLVFEFSDEELSQMGGYDLVHPDDLNYHAAAHLELIKTGSSGLIAYRLMTKEIKWVWLQTSSKVIYKNSKPDFILCIHRHLTEDEGMDLVKKRGCEFKLPY</sequence>
<dbReference type="eggNOG" id="KOG3560">
    <property type="taxonomic scope" value="Eukaryota"/>
</dbReference>
<dbReference type="GO" id="GO:0005634">
    <property type="term" value="C:nucleus"/>
    <property type="evidence" value="ECO:0007669"/>
    <property type="project" value="UniProtKB-SubCell"/>
</dbReference>
<evidence type="ECO:0000256" key="6">
    <source>
        <dbReference type="SAM" id="MobiDB-lite"/>
    </source>
</evidence>
<evidence type="ECO:0000256" key="3">
    <source>
        <dbReference type="ARBA" id="ARBA00023125"/>
    </source>
</evidence>
<dbReference type="InterPro" id="IPR000014">
    <property type="entry name" value="PAS"/>
</dbReference>
<organism evidence="10 11">
    <name type="scientific">Helobdella robusta</name>
    <name type="common">Californian leech</name>
    <dbReference type="NCBI Taxonomy" id="6412"/>
    <lineage>
        <taxon>Eukaryota</taxon>
        <taxon>Metazoa</taxon>
        <taxon>Spiralia</taxon>
        <taxon>Lophotrochozoa</taxon>
        <taxon>Annelida</taxon>
        <taxon>Clitellata</taxon>
        <taxon>Hirudinea</taxon>
        <taxon>Rhynchobdellida</taxon>
        <taxon>Glossiphoniidae</taxon>
        <taxon>Helobdella</taxon>
    </lineage>
</organism>
<comment type="subcellular location">
    <subcellularLocation>
        <location evidence="1">Nucleus</location>
    </subcellularLocation>
</comment>
<dbReference type="Proteomes" id="UP000015101">
    <property type="component" value="Unassembled WGS sequence"/>
</dbReference>
<dbReference type="PROSITE" id="PS50112">
    <property type="entry name" value="PAS"/>
    <property type="match status" value="1"/>
</dbReference>
<evidence type="ECO:0000259" key="7">
    <source>
        <dbReference type="PROSITE" id="PS50112"/>
    </source>
</evidence>
<feature type="compositionally biased region" description="Basic residues" evidence="6">
    <location>
        <begin position="1"/>
        <end position="17"/>
    </location>
</feature>
<dbReference type="InterPro" id="IPR013087">
    <property type="entry name" value="Znf_C2H2_type"/>
</dbReference>
<dbReference type="HOGENOM" id="CLU_010044_0_0_1"/>
<dbReference type="CDD" id="cd00130">
    <property type="entry name" value="PAS"/>
    <property type="match status" value="2"/>
</dbReference>
<dbReference type="InterPro" id="IPR039091">
    <property type="entry name" value="AHR/AHRR"/>
</dbReference>
<reference evidence="11" key="1">
    <citation type="submission" date="2012-12" db="EMBL/GenBank/DDBJ databases">
        <authorList>
            <person name="Hellsten U."/>
            <person name="Grimwood J."/>
            <person name="Chapman J.A."/>
            <person name="Shapiro H."/>
            <person name="Aerts A."/>
            <person name="Otillar R.P."/>
            <person name="Terry A.Y."/>
            <person name="Boore J.L."/>
            <person name="Simakov O."/>
            <person name="Marletaz F."/>
            <person name="Cho S.-J."/>
            <person name="Edsinger-Gonzales E."/>
            <person name="Havlak P."/>
            <person name="Kuo D.-H."/>
            <person name="Larsson T."/>
            <person name="Lv J."/>
            <person name="Arendt D."/>
            <person name="Savage R."/>
            <person name="Osoegawa K."/>
            <person name="de Jong P."/>
            <person name="Lindberg D.R."/>
            <person name="Seaver E.C."/>
            <person name="Weisblat D.A."/>
            <person name="Putnam N.H."/>
            <person name="Grigoriev I.V."/>
            <person name="Rokhsar D.S."/>
        </authorList>
    </citation>
    <scope>NUCLEOTIDE SEQUENCE</scope>
</reference>
<accession>T1G847</accession>
<dbReference type="InterPro" id="IPR011598">
    <property type="entry name" value="bHLH_dom"/>
</dbReference>
<evidence type="ECO:0000256" key="2">
    <source>
        <dbReference type="ARBA" id="ARBA00023015"/>
    </source>
</evidence>
<dbReference type="GO" id="GO:0006355">
    <property type="term" value="P:regulation of DNA-templated transcription"/>
    <property type="evidence" value="ECO:0007669"/>
    <property type="project" value="InterPro"/>
</dbReference>
<reference evidence="10" key="3">
    <citation type="submission" date="2015-06" db="UniProtKB">
        <authorList>
            <consortium name="EnsemblMetazoa"/>
        </authorList>
    </citation>
    <scope>IDENTIFICATION</scope>
</reference>
<keyword evidence="11" id="KW-1185">Reference proteome</keyword>
<evidence type="ECO:0000313" key="10">
    <source>
        <dbReference type="EnsemblMetazoa" id="HelroP91511"/>
    </source>
</evidence>
<gene>
    <name evidence="10" type="primary">20217244</name>
    <name evidence="9" type="ORF">HELRODRAFT_91511</name>
</gene>
<dbReference type="GO" id="GO:0006805">
    <property type="term" value="P:xenobiotic metabolic process"/>
    <property type="evidence" value="ECO:0007669"/>
    <property type="project" value="InterPro"/>
</dbReference>
<protein>
    <recommendedName>
        <fullName evidence="12">Aryl hydrocarbon receptor</fullName>
    </recommendedName>
</protein>
<evidence type="ECO:0000259" key="8">
    <source>
        <dbReference type="PROSITE" id="PS50888"/>
    </source>
</evidence>
<dbReference type="EMBL" id="AMQM01008714">
    <property type="status" value="NOT_ANNOTATED_CDS"/>
    <property type="molecule type" value="Genomic_DNA"/>
</dbReference>
<evidence type="ECO:0000256" key="4">
    <source>
        <dbReference type="ARBA" id="ARBA00023163"/>
    </source>
</evidence>
<dbReference type="OMA" id="FLQCKAH"/>
<dbReference type="FunFam" id="3.30.450.20:FF:000069">
    <property type="entry name" value="Aryl hydrocarbon receptor"/>
    <property type="match status" value="1"/>
</dbReference>